<feature type="non-terminal residue" evidence="1">
    <location>
        <position position="63"/>
    </location>
</feature>
<keyword evidence="2" id="KW-1185">Reference proteome</keyword>
<dbReference type="AlphaFoldDB" id="A0AAP2GT50"/>
<reference evidence="1 2" key="1">
    <citation type="submission" date="2021-05" db="EMBL/GenBank/DDBJ databases">
        <title>A Polyphasic approach of four new species of the genus Ohtaekwangia: Ohtaekwangia histidinii sp. nov., Ohtaekwangia cretensis sp. nov., Ohtaekwangia indiensis sp. nov., Ohtaekwangia reichenbachii sp. nov. from diverse environment.</title>
        <authorList>
            <person name="Octaviana S."/>
        </authorList>
    </citation>
    <scope>NUCLEOTIDE SEQUENCE [LARGE SCALE GENOMIC DNA]</scope>
    <source>
        <strain evidence="1 2">PWU5</strain>
    </source>
</reference>
<accession>A0AAP2GT50</accession>
<organism evidence="1 2">
    <name type="scientific">Dawidia cretensis</name>
    <dbReference type="NCBI Taxonomy" id="2782350"/>
    <lineage>
        <taxon>Bacteria</taxon>
        <taxon>Pseudomonadati</taxon>
        <taxon>Bacteroidota</taxon>
        <taxon>Cytophagia</taxon>
        <taxon>Cytophagales</taxon>
        <taxon>Chryseotaleaceae</taxon>
        <taxon>Dawidia</taxon>
    </lineage>
</organism>
<name>A0AAP2GT50_9BACT</name>
<gene>
    <name evidence="1" type="ORF">KK062_30025</name>
</gene>
<dbReference type="Proteomes" id="UP001319080">
    <property type="component" value="Unassembled WGS sequence"/>
</dbReference>
<evidence type="ECO:0000313" key="1">
    <source>
        <dbReference type="EMBL" id="MBT1712511.1"/>
    </source>
</evidence>
<dbReference type="EMBL" id="JAHESE010000110">
    <property type="protein sequence ID" value="MBT1712511.1"/>
    <property type="molecule type" value="Genomic_DNA"/>
</dbReference>
<proteinExistence type="predicted"/>
<evidence type="ECO:0000313" key="2">
    <source>
        <dbReference type="Proteomes" id="UP001319080"/>
    </source>
</evidence>
<dbReference type="RefSeq" id="WP_254088067.1">
    <property type="nucleotide sequence ID" value="NZ_JAHESE010000110.1"/>
</dbReference>
<sequence>MASVPVAGKSGASVSAKRVSCDYPYGRSPDWREAFLPDSLTLQQCYTLARQHAPQAQQQALLQ</sequence>
<comment type="caution">
    <text evidence="1">The sequence shown here is derived from an EMBL/GenBank/DDBJ whole genome shotgun (WGS) entry which is preliminary data.</text>
</comment>
<protein>
    <submittedName>
        <fullName evidence="1">Uncharacterized protein</fullName>
    </submittedName>
</protein>